<proteinExistence type="predicted"/>
<comment type="caution">
    <text evidence="2">The sequence shown here is derived from an EMBL/GenBank/DDBJ whole genome shotgun (WGS) entry which is preliminary data.</text>
</comment>
<reference evidence="3" key="1">
    <citation type="journal article" date="2019" name="Int. J. Syst. Evol. Microbiol.">
        <title>The Global Catalogue of Microorganisms (GCM) 10K type strain sequencing project: providing services to taxonomists for standard genome sequencing and annotation.</title>
        <authorList>
            <consortium name="The Broad Institute Genomics Platform"/>
            <consortium name="The Broad Institute Genome Sequencing Center for Infectious Disease"/>
            <person name="Wu L."/>
            <person name="Ma J."/>
        </authorList>
    </citation>
    <scope>NUCLEOTIDE SEQUENCE [LARGE SCALE GENOMIC DNA]</scope>
    <source>
        <strain evidence="3">CCM 8933</strain>
    </source>
</reference>
<keyword evidence="3" id="KW-1185">Reference proteome</keyword>
<protein>
    <submittedName>
        <fullName evidence="2">ORF6N domain-containing protein</fullName>
    </submittedName>
</protein>
<feature type="domain" description="KilA-N DNA-binding" evidence="1">
    <location>
        <begin position="5"/>
        <end position="90"/>
    </location>
</feature>
<dbReference type="Proteomes" id="UP001596282">
    <property type="component" value="Unassembled WGS sequence"/>
</dbReference>
<accession>A0ABW1RWX5</accession>
<evidence type="ECO:0000313" key="3">
    <source>
        <dbReference type="Proteomes" id="UP001596282"/>
    </source>
</evidence>
<evidence type="ECO:0000259" key="1">
    <source>
        <dbReference type="Pfam" id="PF10543"/>
    </source>
</evidence>
<sequence>MNELQQVKYNGDLILTTEQLAIFYETSAQQIQQNFLNNKDKFVAGTHYYHLKGSELKQFKNYFENFDLVGKRAPSLYLWTKQGAARHSKMLGTDKAWDMFDELEENYFNPKPQVDLSQLSPELQALNGLIGQMNKQAISQRQLESKVNHQNHKLDGLSDIISTSTVDWRNDTTHLINAMAVVEGNAPEAHRGIRNDIYDEVDRRGGVSLKTRLTNLRRRMADEGVSLSRRKRTTKIDVIAQDKKLIEIFTAIVKEYAIRYDIWNEEY</sequence>
<dbReference type="RefSeq" id="WP_137628163.1">
    <property type="nucleotide sequence ID" value="NZ_BJDJ01000006.1"/>
</dbReference>
<dbReference type="EMBL" id="JBHSSC010000005">
    <property type="protein sequence ID" value="MFC6179992.1"/>
    <property type="molecule type" value="Genomic_DNA"/>
</dbReference>
<dbReference type="InterPro" id="IPR018873">
    <property type="entry name" value="KilA-N_DNA-bd_domain"/>
</dbReference>
<dbReference type="Pfam" id="PF10543">
    <property type="entry name" value="ORF6N"/>
    <property type="match status" value="1"/>
</dbReference>
<evidence type="ECO:0000313" key="2">
    <source>
        <dbReference type="EMBL" id="MFC6179992.1"/>
    </source>
</evidence>
<organism evidence="2 3">
    <name type="scientific">Lactiplantibacillus daowaiensis</name>
    <dbReference type="NCBI Taxonomy" id="2559918"/>
    <lineage>
        <taxon>Bacteria</taxon>
        <taxon>Bacillati</taxon>
        <taxon>Bacillota</taxon>
        <taxon>Bacilli</taxon>
        <taxon>Lactobacillales</taxon>
        <taxon>Lactobacillaceae</taxon>
        <taxon>Lactiplantibacillus</taxon>
    </lineage>
</organism>
<name>A0ABW1RWX5_9LACO</name>
<gene>
    <name evidence="2" type="ORF">ACFP5Y_01870</name>
</gene>